<dbReference type="GO" id="GO:0016798">
    <property type="term" value="F:hydrolase activity, acting on glycosyl bonds"/>
    <property type="evidence" value="ECO:0007669"/>
    <property type="project" value="UniProtKB-KW"/>
</dbReference>
<dbReference type="RefSeq" id="WP_338391307.1">
    <property type="nucleotide sequence ID" value="NZ_AP025314.1"/>
</dbReference>
<evidence type="ECO:0000259" key="6">
    <source>
        <dbReference type="Pfam" id="PF01408"/>
    </source>
</evidence>
<gene>
    <name evidence="8" type="primary">nagA_2</name>
    <name evidence="8" type="ORF">FUAX_21440</name>
</gene>
<organism evidence="8 9">
    <name type="scientific">Fulvitalea axinellae</name>
    <dbReference type="NCBI Taxonomy" id="1182444"/>
    <lineage>
        <taxon>Bacteria</taxon>
        <taxon>Pseudomonadati</taxon>
        <taxon>Bacteroidota</taxon>
        <taxon>Cytophagia</taxon>
        <taxon>Cytophagales</taxon>
        <taxon>Persicobacteraceae</taxon>
        <taxon>Fulvitalea</taxon>
    </lineage>
</organism>
<dbReference type="PANTHER" id="PTHR43818:SF1">
    <property type="entry name" value="GLYCOSYL HYDROLASE FAMILY 109 PROTEIN"/>
    <property type="match status" value="1"/>
</dbReference>
<keyword evidence="9" id="KW-1185">Reference proteome</keyword>
<comment type="similarity">
    <text evidence="2">Belongs to the Gfo/Idh/MocA family. Glycosyl hydrolase 109 subfamily.</text>
</comment>
<dbReference type="AlphaFoldDB" id="A0AAU9CWE0"/>
<dbReference type="KEGG" id="fax:FUAX_21440"/>
<dbReference type="GO" id="GO:0000166">
    <property type="term" value="F:nucleotide binding"/>
    <property type="evidence" value="ECO:0007669"/>
    <property type="project" value="InterPro"/>
</dbReference>
<evidence type="ECO:0000313" key="8">
    <source>
        <dbReference type="EMBL" id="BDD09712.1"/>
    </source>
</evidence>
<dbReference type="EMBL" id="AP025314">
    <property type="protein sequence ID" value="BDD09712.1"/>
    <property type="molecule type" value="Genomic_DNA"/>
</dbReference>
<evidence type="ECO:0000256" key="5">
    <source>
        <dbReference type="ARBA" id="ARBA00023295"/>
    </source>
</evidence>
<feature type="domain" description="Glycosyl hydrolase 109 C-terminal" evidence="7">
    <location>
        <begin position="176"/>
        <end position="351"/>
    </location>
</feature>
<protein>
    <submittedName>
        <fullName evidence="8">Alpha-N-acetylgalactosaminidase</fullName>
    </submittedName>
</protein>
<accession>A0AAU9CWE0</accession>
<evidence type="ECO:0000256" key="1">
    <source>
        <dbReference type="ARBA" id="ARBA00001911"/>
    </source>
</evidence>
<dbReference type="PANTHER" id="PTHR43818">
    <property type="entry name" value="BCDNA.GH03377"/>
    <property type="match status" value="1"/>
</dbReference>
<reference evidence="8 9" key="1">
    <citation type="submission" date="2021-12" db="EMBL/GenBank/DDBJ databases">
        <title>Genome sequencing of bacteria with rrn-lacking chromosome and rrn-plasmid.</title>
        <authorList>
            <person name="Anda M."/>
            <person name="Iwasaki W."/>
        </authorList>
    </citation>
    <scope>NUCLEOTIDE SEQUENCE [LARGE SCALE GENOMIC DNA]</scope>
    <source>
        <strain evidence="8 9">DSM 100852</strain>
    </source>
</reference>
<dbReference type="InterPro" id="IPR050463">
    <property type="entry name" value="Gfo/Idh/MocA_oxidrdct_glycsds"/>
</dbReference>
<keyword evidence="5" id="KW-0326">Glycosidase</keyword>
<evidence type="ECO:0000313" key="9">
    <source>
        <dbReference type="Proteomes" id="UP001348817"/>
    </source>
</evidence>
<dbReference type="Gene3D" id="3.40.50.720">
    <property type="entry name" value="NAD(P)-binding Rossmann-like Domain"/>
    <property type="match status" value="1"/>
</dbReference>
<dbReference type="SUPFAM" id="SSF51735">
    <property type="entry name" value="NAD(P)-binding Rossmann-fold domains"/>
    <property type="match status" value="1"/>
</dbReference>
<dbReference type="InterPro" id="IPR036291">
    <property type="entry name" value="NAD(P)-bd_dom_sf"/>
</dbReference>
<name>A0AAU9CWE0_9BACT</name>
<dbReference type="Pfam" id="PF21252">
    <property type="entry name" value="Glyco_hydro_109_C"/>
    <property type="match status" value="1"/>
</dbReference>
<evidence type="ECO:0000256" key="4">
    <source>
        <dbReference type="ARBA" id="ARBA00023027"/>
    </source>
</evidence>
<dbReference type="Pfam" id="PF01408">
    <property type="entry name" value="GFO_IDH_MocA"/>
    <property type="match status" value="1"/>
</dbReference>
<dbReference type="Gene3D" id="3.30.360.10">
    <property type="entry name" value="Dihydrodipicolinate Reductase, domain 2"/>
    <property type="match status" value="1"/>
</dbReference>
<dbReference type="InterPro" id="IPR049303">
    <property type="entry name" value="Glyco_hydro_109_C"/>
</dbReference>
<keyword evidence="4" id="KW-0520">NAD</keyword>
<evidence type="ECO:0000256" key="2">
    <source>
        <dbReference type="ARBA" id="ARBA00009329"/>
    </source>
</evidence>
<evidence type="ECO:0000259" key="7">
    <source>
        <dbReference type="Pfam" id="PF21252"/>
    </source>
</evidence>
<keyword evidence="3" id="KW-0378">Hydrolase</keyword>
<dbReference type="InterPro" id="IPR006311">
    <property type="entry name" value="TAT_signal"/>
</dbReference>
<dbReference type="Proteomes" id="UP001348817">
    <property type="component" value="Chromosome"/>
</dbReference>
<sequence length="452" mass="50753">MSRERRDFIKNMGLAGLGLALAPELAFAKRRAKKKNDGKVRIAFVGLGRGSTHLRNISRRSDVIVPAICDINPGAIKRGQDILAKNGHKKADVYSDSEYAYKDMLARDDIDGVVISTPWLWHVPMSVEAMRQGVFVGVEVSAANTMAECWDLVNTHEATGTPLMIMENVCYRRDVLAVLNMVRNGVFGEVCHARCGYLHDLRHVKFTDGEFGENARGEARWRTQHSLLRNADLYPTHGLGPIATMLDINRGNRFVSLTSTATKAKGLSNFISKTKGKDHKNANLDWKLGDVVTTVIKTANEESIIVTHDTNLPRPYSLGFYVQGVDGLVEFDRGTQRIYVEGESKPHAWEDANKWLEKYDHNMWKSHEAKAKGAGHGGMDYFLDNAFVEAVKYNLAPPLDVYDAASWSAVTPLSERSIANNSEPQYFPDFTRGNWIKRERYFAIDQKENVFN</sequence>
<evidence type="ECO:0000256" key="3">
    <source>
        <dbReference type="ARBA" id="ARBA00022801"/>
    </source>
</evidence>
<dbReference type="PROSITE" id="PS51318">
    <property type="entry name" value="TAT"/>
    <property type="match status" value="1"/>
</dbReference>
<comment type="cofactor">
    <cofactor evidence="1">
        <name>NAD(+)</name>
        <dbReference type="ChEBI" id="CHEBI:57540"/>
    </cofactor>
</comment>
<dbReference type="InterPro" id="IPR000683">
    <property type="entry name" value="Gfo/Idh/MocA-like_OxRdtase_N"/>
</dbReference>
<feature type="domain" description="Gfo/Idh/MocA-like oxidoreductase N-terminal" evidence="6">
    <location>
        <begin position="40"/>
        <end position="164"/>
    </location>
</feature>
<proteinExistence type="inferred from homology"/>